<comment type="subcellular location">
    <subcellularLocation>
        <location evidence="1">Membrane</location>
        <topology evidence="1">Multi-pass membrane protein</topology>
    </subcellularLocation>
</comment>
<gene>
    <name evidence="7" type="ORF">AVEN_242383_1</name>
</gene>
<comment type="caution">
    <text evidence="7">The sequence shown here is derived from an EMBL/GenBank/DDBJ whole genome shotgun (WGS) entry which is preliminary data.</text>
</comment>
<dbReference type="AlphaFoldDB" id="A0A4Y2JUJ0"/>
<dbReference type="PANTHER" id="PTHR31158:SF1">
    <property type="entry name" value="DOXA1 FACTOR-RELATED"/>
    <property type="match status" value="1"/>
</dbReference>
<proteinExistence type="inferred from homology"/>
<dbReference type="Pfam" id="PF10204">
    <property type="entry name" value="DuoxA"/>
    <property type="match status" value="1"/>
</dbReference>
<organism evidence="7 8">
    <name type="scientific">Araneus ventricosus</name>
    <name type="common">Orbweaver spider</name>
    <name type="synonym">Epeira ventricosa</name>
    <dbReference type="NCBI Taxonomy" id="182803"/>
    <lineage>
        <taxon>Eukaryota</taxon>
        <taxon>Metazoa</taxon>
        <taxon>Ecdysozoa</taxon>
        <taxon>Arthropoda</taxon>
        <taxon>Chelicerata</taxon>
        <taxon>Arachnida</taxon>
        <taxon>Araneae</taxon>
        <taxon>Araneomorphae</taxon>
        <taxon>Entelegynae</taxon>
        <taxon>Araneoidea</taxon>
        <taxon>Araneidae</taxon>
        <taxon>Araneus</taxon>
    </lineage>
</organism>
<evidence type="ECO:0000256" key="2">
    <source>
        <dbReference type="ARBA" id="ARBA00009816"/>
    </source>
</evidence>
<evidence type="ECO:0000256" key="5">
    <source>
        <dbReference type="ARBA" id="ARBA00023136"/>
    </source>
</evidence>
<evidence type="ECO:0000313" key="8">
    <source>
        <dbReference type="Proteomes" id="UP000499080"/>
    </source>
</evidence>
<name>A0A4Y2JUJ0_ARAVE</name>
<dbReference type="Proteomes" id="UP000499080">
    <property type="component" value="Unassembled WGS sequence"/>
</dbReference>
<protein>
    <submittedName>
        <fullName evidence="7">Uncharacterized protein</fullName>
    </submittedName>
</protein>
<dbReference type="OrthoDB" id="10042652at2759"/>
<dbReference type="PANTHER" id="PTHR31158">
    <property type="entry name" value="DUAL OXIDASE 2"/>
    <property type="match status" value="1"/>
</dbReference>
<keyword evidence="4" id="KW-1133">Transmembrane helix</keyword>
<evidence type="ECO:0000256" key="4">
    <source>
        <dbReference type="ARBA" id="ARBA00022989"/>
    </source>
</evidence>
<comment type="similarity">
    <text evidence="2">Belongs to the DUOXA family.</text>
</comment>
<evidence type="ECO:0000256" key="6">
    <source>
        <dbReference type="ARBA" id="ARBA00023180"/>
    </source>
</evidence>
<keyword evidence="8" id="KW-1185">Reference proteome</keyword>
<evidence type="ECO:0000313" key="7">
    <source>
        <dbReference type="EMBL" id="GBM93032.1"/>
    </source>
</evidence>
<keyword evidence="5" id="KW-0472">Membrane</keyword>
<feature type="non-terminal residue" evidence="7">
    <location>
        <position position="70"/>
    </location>
</feature>
<sequence>MSVCEHDNSKTIRTTGMKFAGRLNREYRAAQSKGLPYPILWAVEYFTVDEGNFRYGRYYRLAGWYCHIAM</sequence>
<keyword evidence="3" id="KW-0812">Transmembrane</keyword>
<dbReference type="EMBL" id="BGPR01191643">
    <property type="protein sequence ID" value="GBM93032.1"/>
    <property type="molecule type" value="Genomic_DNA"/>
</dbReference>
<dbReference type="GO" id="GO:0015031">
    <property type="term" value="P:protein transport"/>
    <property type="evidence" value="ECO:0007669"/>
    <property type="project" value="InterPro"/>
</dbReference>
<keyword evidence="6" id="KW-0325">Glycoprotein</keyword>
<dbReference type="GO" id="GO:0005789">
    <property type="term" value="C:endoplasmic reticulum membrane"/>
    <property type="evidence" value="ECO:0007669"/>
    <property type="project" value="InterPro"/>
</dbReference>
<evidence type="ECO:0000256" key="1">
    <source>
        <dbReference type="ARBA" id="ARBA00004141"/>
    </source>
</evidence>
<dbReference type="InterPro" id="IPR018469">
    <property type="entry name" value="Dual_oxidase_maturation_fac"/>
</dbReference>
<accession>A0A4Y2JUJ0</accession>
<reference evidence="7 8" key="1">
    <citation type="journal article" date="2019" name="Sci. Rep.">
        <title>Orb-weaving spider Araneus ventricosus genome elucidates the spidroin gene catalogue.</title>
        <authorList>
            <person name="Kono N."/>
            <person name="Nakamura H."/>
            <person name="Ohtoshi R."/>
            <person name="Moran D.A.P."/>
            <person name="Shinohara A."/>
            <person name="Yoshida Y."/>
            <person name="Fujiwara M."/>
            <person name="Mori M."/>
            <person name="Tomita M."/>
            <person name="Arakawa K."/>
        </authorList>
    </citation>
    <scope>NUCLEOTIDE SEQUENCE [LARGE SCALE GENOMIC DNA]</scope>
</reference>
<evidence type="ECO:0000256" key="3">
    <source>
        <dbReference type="ARBA" id="ARBA00022692"/>
    </source>
</evidence>